<feature type="signal peptide" evidence="5">
    <location>
        <begin position="1"/>
        <end position="24"/>
    </location>
</feature>
<dbReference type="PANTHER" id="PTHR24366">
    <property type="entry name" value="IG(IMMUNOGLOBULIN) AND LRR(LEUCINE RICH REPEAT) DOMAINS"/>
    <property type="match status" value="1"/>
</dbReference>
<dbReference type="OrthoDB" id="1055097at2759"/>
<organism evidence="8">
    <name type="scientific">Echinostoma caproni</name>
    <dbReference type="NCBI Taxonomy" id="27848"/>
    <lineage>
        <taxon>Eukaryota</taxon>
        <taxon>Metazoa</taxon>
        <taxon>Spiralia</taxon>
        <taxon>Lophotrochozoa</taxon>
        <taxon>Platyhelminthes</taxon>
        <taxon>Trematoda</taxon>
        <taxon>Digenea</taxon>
        <taxon>Plagiorchiida</taxon>
        <taxon>Echinostomata</taxon>
        <taxon>Echinostomatoidea</taxon>
        <taxon>Echinostomatidae</taxon>
        <taxon>Echinostoma</taxon>
    </lineage>
</organism>
<dbReference type="WBParaSite" id="ECPE_0000421201-mRNA-1">
    <property type="protein sequence ID" value="ECPE_0000421201-mRNA-1"/>
    <property type="gene ID" value="ECPE_0000421201"/>
</dbReference>
<dbReference type="InterPro" id="IPR001611">
    <property type="entry name" value="Leu-rich_rpt"/>
</dbReference>
<dbReference type="Proteomes" id="UP000272942">
    <property type="component" value="Unassembled WGS sequence"/>
</dbReference>
<gene>
    <name evidence="6" type="ORF">ECPE_LOCUS4203</name>
</gene>
<sequence>MGSTAFVLPQLFFLIGALFHLVSAFQVTPTQDRKPCSCDFSDITGTCVCTDVNNVSSLVDLFATYSDVLCSSQAGFIRSAHFIRLPELKSIAKNQTFFGPNCSVQYLTNLSLSWTGLVQSDANSFTDFPNLVWLNFSHNPHLNSYGDGAFTTFGDHLTTLILRHNPVRSLTRDVFRRLRVLQKLILSDNKIGYIESGVFSRDCCEDLRELRLDNNILTVLDSDTLSGLRRLEVLDLRNNPLQQLDPGAFVHTAATLTELYMSHSDSTPFGGFDSPHPDLFVQLSRLTVLQMDQLKLKNLSSVNFRGLDNLRALSLRGNRLIQLPADVFSPLKRLEQLDLSANWLVCIASSLNPTEQFDFLAGLPLKWIDLSWNRLTHLNQLTVRSLGLFEPGPLDGTRVTLNLTANPWQNIDDDAFCGPPATRIIRPTDLIIGPVPSTPFGAWRTSLGLWFARAQWPNGPLALVGPKSRVFGLMLNDEMTTERLTKLSDDEPSLVKFVYALSGSDESEQRCQQLRMPKRFRRTPNDTTAVVPSELNEIRRPTPISIAYSLSSYCPRLPIQKLEDWELGYLKVTELIDSYDALTKSPLRATERGSRLYLLVIVGVCITFLLIALTVIMCYRAWSRRTSQKCAGHDFEGCPTGLTLEGPTEKHLLLRNQAMPNNNNNNNPTILDAPANAPNTDNGTNHHQYQNNHLNTTGKQHSPRSIEPRTVTTGPNESFEVTNNSCSASPNPAETPAPDIGTVIPITRAHLRSGRPKSDSDANEIDTSHKLTAFGVV</sequence>
<keyword evidence="4" id="KW-1133">Transmembrane helix</keyword>
<keyword evidence="7" id="KW-1185">Reference proteome</keyword>
<dbReference type="EMBL" id="UZAN01041081">
    <property type="protein sequence ID" value="VDP71915.1"/>
    <property type="molecule type" value="Genomic_DNA"/>
</dbReference>
<dbReference type="SUPFAM" id="SSF52058">
    <property type="entry name" value="L domain-like"/>
    <property type="match status" value="1"/>
</dbReference>
<feature type="transmembrane region" description="Helical" evidence="4">
    <location>
        <begin position="596"/>
        <end position="619"/>
    </location>
</feature>
<proteinExistence type="predicted"/>
<evidence type="ECO:0000256" key="1">
    <source>
        <dbReference type="ARBA" id="ARBA00022614"/>
    </source>
</evidence>
<dbReference type="SMART" id="SM00369">
    <property type="entry name" value="LRR_TYP"/>
    <property type="match status" value="8"/>
</dbReference>
<reference evidence="6 7" key="2">
    <citation type="submission" date="2018-11" db="EMBL/GenBank/DDBJ databases">
        <authorList>
            <consortium name="Pathogen Informatics"/>
        </authorList>
    </citation>
    <scope>NUCLEOTIDE SEQUENCE [LARGE SCALE GENOMIC DNA]</scope>
    <source>
        <strain evidence="6 7">Egypt</strain>
    </source>
</reference>
<keyword evidence="2" id="KW-0677">Repeat</keyword>
<dbReference type="Gene3D" id="3.80.10.10">
    <property type="entry name" value="Ribonuclease Inhibitor"/>
    <property type="match status" value="2"/>
</dbReference>
<dbReference type="Pfam" id="PF13855">
    <property type="entry name" value="LRR_8"/>
    <property type="match status" value="3"/>
</dbReference>
<protein>
    <submittedName>
        <fullName evidence="8">LRRCT domain-containing protein</fullName>
    </submittedName>
</protein>
<dbReference type="AlphaFoldDB" id="A0A183AB69"/>
<evidence type="ECO:0000313" key="6">
    <source>
        <dbReference type="EMBL" id="VDP71915.1"/>
    </source>
</evidence>
<keyword evidence="1" id="KW-0433">Leucine-rich repeat</keyword>
<dbReference type="InterPro" id="IPR032675">
    <property type="entry name" value="LRR_dom_sf"/>
</dbReference>
<dbReference type="PANTHER" id="PTHR24366:SF96">
    <property type="entry name" value="LEUCINE RICH REPEAT CONTAINING 53"/>
    <property type="match status" value="1"/>
</dbReference>
<dbReference type="InterPro" id="IPR003591">
    <property type="entry name" value="Leu-rich_rpt_typical-subtyp"/>
</dbReference>
<evidence type="ECO:0000256" key="3">
    <source>
        <dbReference type="SAM" id="MobiDB-lite"/>
    </source>
</evidence>
<evidence type="ECO:0000313" key="7">
    <source>
        <dbReference type="Proteomes" id="UP000272942"/>
    </source>
</evidence>
<keyword evidence="5" id="KW-0732">Signal</keyword>
<evidence type="ECO:0000313" key="8">
    <source>
        <dbReference type="WBParaSite" id="ECPE_0000421201-mRNA-1"/>
    </source>
</evidence>
<evidence type="ECO:0000256" key="4">
    <source>
        <dbReference type="SAM" id="Phobius"/>
    </source>
</evidence>
<feature type="compositionally biased region" description="Polar residues" evidence="3">
    <location>
        <begin position="710"/>
        <end position="732"/>
    </location>
</feature>
<dbReference type="PROSITE" id="PS51450">
    <property type="entry name" value="LRR"/>
    <property type="match status" value="1"/>
</dbReference>
<keyword evidence="4" id="KW-0472">Membrane</keyword>
<evidence type="ECO:0000256" key="5">
    <source>
        <dbReference type="SAM" id="SignalP"/>
    </source>
</evidence>
<feature type="compositionally biased region" description="Polar residues" evidence="3">
    <location>
        <begin position="677"/>
        <end position="700"/>
    </location>
</feature>
<accession>A0A183AB69</accession>
<feature type="chain" id="PRO_5043137967" evidence="5">
    <location>
        <begin position="25"/>
        <end position="777"/>
    </location>
</feature>
<keyword evidence="4" id="KW-0812">Transmembrane</keyword>
<feature type="region of interest" description="Disordered" evidence="3">
    <location>
        <begin position="658"/>
        <end position="740"/>
    </location>
</feature>
<evidence type="ECO:0000256" key="2">
    <source>
        <dbReference type="ARBA" id="ARBA00022737"/>
    </source>
</evidence>
<reference evidence="8" key="1">
    <citation type="submission" date="2016-06" db="UniProtKB">
        <authorList>
            <consortium name="WormBaseParasite"/>
        </authorList>
    </citation>
    <scope>IDENTIFICATION</scope>
</reference>
<name>A0A183AB69_9TREM</name>